<sequence>MARRTSMAVDSDIPFSQMDQRIDRCLGHFRKEFSGEISAKALGPRGGEYGSFLPVYLKAPLYLSHHTVVSAKRSREKFEAPTLDSVDRTSSISSSLTIEEFNENGQKKRKTNNDYIHAANVLKEATNLRHAADHLKNGGESVEIIGLYLHAAIKFLNGAFLLDNMEGPIQIYIDSAKLSMYCATTFERIGEMAAAALAHKCVEVAYMRVLFSMSSHIQKDEHDIQPSVQHSPLGNQNRDLFH</sequence>
<reference evidence="1 2" key="1">
    <citation type="journal article" date="2022" name="Hortic Res">
        <title>A haplotype resolved chromosomal level avocado genome allows analysis of novel avocado genes.</title>
        <authorList>
            <person name="Nath O."/>
            <person name="Fletcher S.J."/>
            <person name="Hayward A."/>
            <person name="Shaw L.M."/>
            <person name="Masouleh A.K."/>
            <person name="Furtado A."/>
            <person name="Henry R.J."/>
            <person name="Mitter N."/>
        </authorList>
    </citation>
    <scope>NUCLEOTIDE SEQUENCE [LARGE SCALE GENOMIC DNA]</scope>
    <source>
        <strain evidence="2">cv. Hass</strain>
    </source>
</reference>
<gene>
    <name evidence="1" type="ORF">MRB53_002617</name>
</gene>
<accession>A0ACC2MV71</accession>
<dbReference type="EMBL" id="CM056809">
    <property type="protein sequence ID" value="KAJ8649594.1"/>
    <property type="molecule type" value="Genomic_DNA"/>
</dbReference>
<evidence type="ECO:0000313" key="1">
    <source>
        <dbReference type="EMBL" id="KAJ8649594.1"/>
    </source>
</evidence>
<organism evidence="1 2">
    <name type="scientific">Persea americana</name>
    <name type="common">Avocado</name>
    <dbReference type="NCBI Taxonomy" id="3435"/>
    <lineage>
        <taxon>Eukaryota</taxon>
        <taxon>Viridiplantae</taxon>
        <taxon>Streptophyta</taxon>
        <taxon>Embryophyta</taxon>
        <taxon>Tracheophyta</taxon>
        <taxon>Spermatophyta</taxon>
        <taxon>Magnoliopsida</taxon>
        <taxon>Magnoliidae</taxon>
        <taxon>Laurales</taxon>
        <taxon>Lauraceae</taxon>
        <taxon>Persea</taxon>
    </lineage>
</organism>
<comment type="caution">
    <text evidence="1">The sequence shown here is derived from an EMBL/GenBank/DDBJ whole genome shotgun (WGS) entry which is preliminary data.</text>
</comment>
<dbReference type="Proteomes" id="UP001234297">
    <property type="component" value="Chromosome 1"/>
</dbReference>
<name>A0ACC2MV71_PERAE</name>
<evidence type="ECO:0000313" key="2">
    <source>
        <dbReference type="Proteomes" id="UP001234297"/>
    </source>
</evidence>
<keyword evidence="2" id="KW-1185">Reference proteome</keyword>
<protein>
    <submittedName>
        <fullName evidence="1">Uncharacterized protein</fullName>
    </submittedName>
</protein>
<proteinExistence type="predicted"/>